<gene>
    <name evidence="1" type="ORF">B0I22_1107</name>
</gene>
<name>A0A4R8IBA4_9FLAO</name>
<sequence length="185" mass="21466">MICKTQMMKIERPELFYLFRRAFGLFFLFAVNIFSYAQITAIGNVKIIDNSNISPTYITSGTYVFDSGKTTFKKKALSKKFRKITSKANKKVKFPIASKLKAKKYRFDYQYFPKEDADTFFSTPTAKTTCPNTNNLNYKFSHLLTNWTLVQTFLKSGEKTTPSTSDYNLSYHLNSQRVRPPPYII</sequence>
<dbReference type="AlphaFoldDB" id="A0A4R8IBA4"/>
<comment type="caution">
    <text evidence="1">The sequence shown here is derived from an EMBL/GenBank/DDBJ whole genome shotgun (WGS) entry which is preliminary data.</text>
</comment>
<evidence type="ECO:0000313" key="1">
    <source>
        <dbReference type="EMBL" id="TDX86944.1"/>
    </source>
</evidence>
<dbReference type="EMBL" id="SOEO01000001">
    <property type="protein sequence ID" value="TDX86944.1"/>
    <property type="molecule type" value="Genomic_DNA"/>
</dbReference>
<evidence type="ECO:0000313" key="2">
    <source>
        <dbReference type="Proteomes" id="UP000295313"/>
    </source>
</evidence>
<organism evidence="1 2">
    <name type="scientific">Epilithonimonas xixisoli</name>
    <dbReference type="NCBI Taxonomy" id="1476462"/>
    <lineage>
        <taxon>Bacteria</taxon>
        <taxon>Pseudomonadati</taxon>
        <taxon>Bacteroidota</taxon>
        <taxon>Flavobacteriia</taxon>
        <taxon>Flavobacteriales</taxon>
        <taxon>Weeksellaceae</taxon>
        <taxon>Chryseobacterium group</taxon>
        <taxon>Epilithonimonas</taxon>
    </lineage>
</organism>
<protein>
    <submittedName>
        <fullName evidence="1">Uncharacterized protein</fullName>
    </submittedName>
</protein>
<dbReference type="Proteomes" id="UP000295313">
    <property type="component" value="Unassembled WGS sequence"/>
</dbReference>
<reference evidence="1 2" key="1">
    <citation type="submission" date="2019-03" db="EMBL/GenBank/DDBJ databases">
        <title>Genomic Encyclopedia of Type Strains, Phase III (KMG-III): the genomes of soil and plant-associated and newly described type strains.</title>
        <authorList>
            <person name="Whitman W."/>
        </authorList>
    </citation>
    <scope>NUCLEOTIDE SEQUENCE [LARGE SCALE GENOMIC DNA]</scope>
    <source>
        <strain evidence="1 2">CGMCC 1.12802</strain>
    </source>
</reference>
<accession>A0A4R8IBA4</accession>
<proteinExistence type="predicted"/>
<keyword evidence="2" id="KW-1185">Reference proteome</keyword>